<accession>A0ABS6W7F6</accession>
<proteinExistence type="predicted"/>
<dbReference type="Pfam" id="PF01610">
    <property type="entry name" value="DDE_Tnp_ISL3"/>
    <property type="match status" value="1"/>
</dbReference>
<organism evidence="2 3">
    <name type="scientific">Bifidobacterium phasiani</name>
    <dbReference type="NCBI Taxonomy" id="2834431"/>
    <lineage>
        <taxon>Bacteria</taxon>
        <taxon>Bacillati</taxon>
        <taxon>Actinomycetota</taxon>
        <taxon>Actinomycetes</taxon>
        <taxon>Bifidobacteriales</taxon>
        <taxon>Bifidobacteriaceae</taxon>
        <taxon>Bifidobacterium</taxon>
    </lineage>
</organism>
<reference evidence="2 3" key="1">
    <citation type="submission" date="2021-05" db="EMBL/GenBank/DDBJ databases">
        <title>Phylogenetic classification of ten novel species belonging to the genus Bifidobacterium comprising B. colchicus sp. nov., B. abeli sp. nov., B. bicoloris sp. nov., B. guerezis sp. nov., B. rosaliae sp. nov., B. santillanensis sp. nov., B. argentati sp. nov., B. amazzoni sp. nov., B. pluviali sp. nov., and B. pinnaculum sp. nov.</title>
        <authorList>
            <person name="Lugli G.A."/>
            <person name="Ruiz Garcia L."/>
            <person name="Margolles A."/>
            <person name="Ventura M."/>
        </authorList>
    </citation>
    <scope>NUCLEOTIDE SEQUENCE [LARGE SCALE GENOMIC DNA]</scope>
    <source>
        <strain evidence="2 3">6T3</strain>
    </source>
</reference>
<dbReference type="NCBIfam" id="NF033550">
    <property type="entry name" value="transpos_ISL3"/>
    <property type="match status" value="1"/>
</dbReference>
<name>A0ABS6W7F6_9BIFI</name>
<comment type="caution">
    <text evidence="2">The sequence shown here is derived from an EMBL/GenBank/DDBJ whole genome shotgun (WGS) entry which is preliminary data.</text>
</comment>
<dbReference type="Proteomes" id="UP000812844">
    <property type="component" value="Unassembled WGS sequence"/>
</dbReference>
<evidence type="ECO:0000313" key="3">
    <source>
        <dbReference type="Proteomes" id="UP000812844"/>
    </source>
</evidence>
<keyword evidence="3" id="KW-1185">Reference proteome</keyword>
<dbReference type="InterPro" id="IPR047951">
    <property type="entry name" value="Transpos_ISL3"/>
</dbReference>
<feature type="domain" description="Transposase IS204/IS1001/IS1096/IS1165 DDE" evidence="1">
    <location>
        <begin position="168"/>
        <end position="423"/>
    </location>
</feature>
<sequence>MECTAFDGRVLLGLDVLGLIPVSQRRVDRGDRGGVWLVGCEPETDVSARSCRACGGVARVRSSWTRRLVHVPVGQCSTHLLVRVRRYECRYCTRRWTDDLRRAAPDGGAMTEAAAWWAVAEVVLKSKSVLACARDLHCSWDMVNQAVLDRGLEHLIGDERRFDGVRMLGVDEHAWRHTPRGSRYVTVVVDLTPRKDGRPARLLDVVEGRSEKAFADWLAARPESFRENVQVVAMDAFAGYKKAAARQAPHAVEVLDPFHMVQLAGQKVTKVRCRLQREATGRRGTRRDPLYQCRRILLKTESLRTDRQREKTDELLSDPANGPLRLAHGAYRKIIACYAHPDKRKGRGMMAELIESLAAPGACKGCPELAVLGRTMKKRMKDILAFFDWDNSANGPTEAINGRLETLRGIALGFTNLGNYITRSLLHTGGFKQAIQPHLLR</sequence>
<dbReference type="PANTHER" id="PTHR33498:SF1">
    <property type="entry name" value="TRANSPOSASE FOR INSERTION SEQUENCE ELEMENT IS1557"/>
    <property type="match status" value="1"/>
</dbReference>
<protein>
    <submittedName>
        <fullName evidence="2">ISL3 family transposase</fullName>
    </submittedName>
</protein>
<evidence type="ECO:0000259" key="1">
    <source>
        <dbReference type="Pfam" id="PF01610"/>
    </source>
</evidence>
<evidence type="ECO:0000313" key="2">
    <source>
        <dbReference type="EMBL" id="MBW3082429.1"/>
    </source>
</evidence>
<dbReference type="EMBL" id="JAHBBD010000005">
    <property type="protein sequence ID" value="MBW3082429.1"/>
    <property type="molecule type" value="Genomic_DNA"/>
</dbReference>
<dbReference type="InterPro" id="IPR002560">
    <property type="entry name" value="Transposase_DDE"/>
</dbReference>
<dbReference type="PANTHER" id="PTHR33498">
    <property type="entry name" value="TRANSPOSASE FOR INSERTION SEQUENCE ELEMENT IS1557"/>
    <property type="match status" value="1"/>
</dbReference>
<gene>
    <name evidence="2" type="ORF">KIH73_03380</name>
</gene>